<dbReference type="OrthoDB" id="5089392at2759"/>
<reference evidence="2" key="2">
    <citation type="journal article" date="2023" name="IMA Fungus">
        <title>Comparative genomic study of the Penicillium genus elucidates a diverse pangenome and 15 lateral gene transfer events.</title>
        <authorList>
            <person name="Petersen C."/>
            <person name="Sorensen T."/>
            <person name="Nielsen M.R."/>
            <person name="Sondergaard T.E."/>
            <person name="Sorensen J.L."/>
            <person name="Fitzpatrick D.A."/>
            <person name="Frisvad J.C."/>
            <person name="Nielsen K.L."/>
        </authorList>
    </citation>
    <scope>NUCLEOTIDE SEQUENCE</scope>
    <source>
        <strain evidence="2">IBT 26290</strain>
    </source>
</reference>
<evidence type="ECO:0000256" key="1">
    <source>
        <dbReference type="SAM" id="MobiDB-lite"/>
    </source>
</evidence>
<feature type="compositionally biased region" description="Polar residues" evidence="1">
    <location>
        <begin position="97"/>
        <end position="111"/>
    </location>
</feature>
<comment type="caution">
    <text evidence="2">The sequence shown here is derived from an EMBL/GenBank/DDBJ whole genome shotgun (WGS) entry which is preliminary data.</text>
</comment>
<evidence type="ECO:0000313" key="2">
    <source>
        <dbReference type="EMBL" id="KAJ5168409.1"/>
    </source>
</evidence>
<gene>
    <name evidence="2" type="ORF">N7482_004003</name>
</gene>
<dbReference type="Proteomes" id="UP001149163">
    <property type="component" value="Unassembled WGS sequence"/>
</dbReference>
<dbReference type="EMBL" id="JAPQKN010000002">
    <property type="protein sequence ID" value="KAJ5168409.1"/>
    <property type="molecule type" value="Genomic_DNA"/>
</dbReference>
<protein>
    <submittedName>
        <fullName evidence="2">Uncharacterized protein</fullName>
    </submittedName>
</protein>
<evidence type="ECO:0000313" key="3">
    <source>
        <dbReference type="Proteomes" id="UP001149163"/>
    </source>
</evidence>
<feature type="region of interest" description="Disordered" evidence="1">
    <location>
        <begin position="1"/>
        <end position="137"/>
    </location>
</feature>
<feature type="compositionally biased region" description="Basic and acidic residues" evidence="1">
    <location>
        <begin position="1"/>
        <end position="10"/>
    </location>
</feature>
<name>A0A9W9I813_9EURO</name>
<dbReference type="GeneID" id="81425304"/>
<keyword evidence="3" id="KW-1185">Reference proteome</keyword>
<feature type="compositionally biased region" description="Polar residues" evidence="1">
    <location>
        <begin position="118"/>
        <end position="127"/>
    </location>
</feature>
<proteinExistence type="predicted"/>
<dbReference type="AlphaFoldDB" id="A0A9W9I813"/>
<sequence length="174" mass="19484">MHSQSDRDSYPNRSLSQTSATTCSSRSTQSSDEKKYSRKLSNPLASKLFRPRNKSPSPIDIPKSHCPSSASDSHPRDISRSAPGPSYFGQLRRSHSPDQMSPMATSPQSPKQEYPSKRASTPTGKNSDNYRRYSGTINHYGRHSNDWLFGGFSVRETVRDGIDKLRSNDNDKES</sequence>
<accession>A0A9W9I813</accession>
<feature type="compositionally biased region" description="Polar residues" evidence="1">
    <location>
        <begin position="11"/>
        <end position="30"/>
    </location>
</feature>
<dbReference type="RefSeq" id="XP_056544870.1">
    <property type="nucleotide sequence ID" value="XM_056686128.1"/>
</dbReference>
<reference evidence="2" key="1">
    <citation type="submission" date="2022-11" db="EMBL/GenBank/DDBJ databases">
        <authorList>
            <person name="Petersen C."/>
        </authorList>
    </citation>
    <scope>NUCLEOTIDE SEQUENCE</scope>
    <source>
        <strain evidence="2">IBT 26290</strain>
    </source>
</reference>
<organism evidence="2 3">
    <name type="scientific">Penicillium canariense</name>
    <dbReference type="NCBI Taxonomy" id="189055"/>
    <lineage>
        <taxon>Eukaryota</taxon>
        <taxon>Fungi</taxon>
        <taxon>Dikarya</taxon>
        <taxon>Ascomycota</taxon>
        <taxon>Pezizomycotina</taxon>
        <taxon>Eurotiomycetes</taxon>
        <taxon>Eurotiomycetidae</taxon>
        <taxon>Eurotiales</taxon>
        <taxon>Aspergillaceae</taxon>
        <taxon>Penicillium</taxon>
    </lineage>
</organism>